<protein>
    <submittedName>
        <fullName evidence="2">Uncharacterized protein</fullName>
    </submittedName>
</protein>
<gene>
    <name evidence="2" type="ORF">METZ01_LOCUS311165</name>
</gene>
<name>A0A382NFF9_9ZZZZ</name>
<feature type="region of interest" description="Disordered" evidence="1">
    <location>
        <begin position="1"/>
        <end position="39"/>
    </location>
</feature>
<feature type="non-terminal residue" evidence="2">
    <location>
        <position position="1"/>
    </location>
</feature>
<accession>A0A382NFF9</accession>
<dbReference type="AlphaFoldDB" id="A0A382NFF9"/>
<feature type="compositionally biased region" description="Polar residues" evidence="1">
    <location>
        <begin position="1"/>
        <end position="10"/>
    </location>
</feature>
<reference evidence="2" key="1">
    <citation type="submission" date="2018-05" db="EMBL/GenBank/DDBJ databases">
        <authorList>
            <person name="Lanie J.A."/>
            <person name="Ng W.-L."/>
            <person name="Kazmierczak K.M."/>
            <person name="Andrzejewski T.M."/>
            <person name="Davidsen T.M."/>
            <person name="Wayne K.J."/>
            <person name="Tettelin H."/>
            <person name="Glass J.I."/>
            <person name="Rusch D."/>
            <person name="Podicherti R."/>
            <person name="Tsui H.-C.T."/>
            <person name="Winkler M.E."/>
        </authorList>
    </citation>
    <scope>NUCLEOTIDE SEQUENCE</scope>
</reference>
<evidence type="ECO:0000313" key="2">
    <source>
        <dbReference type="EMBL" id="SVC58311.1"/>
    </source>
</evidence>
<sequence>QFAQEATRTGTEPARLRNSFPRSKRKFQPRHCPRKGRVP</sequence>
<evidence type="ECO:0000256" key="1">
    <source>
        <dbReference type="SAM" id="MobiDB-lite"/>
    </source>
</evidence>
<feature type="non-terminal residue" evidence="2">
    <location>
        <position position="39"/>
    </location>
</feature>
<proteinExistence type="predicted"/>
<feature type="compositionally biased region" description="Basic residues" evidence="1">
    <location>
        <begin position="22"/>
        <end position="39"/>
    </location>
</feature>
<dbReference type="EMBL" id="UINC01099215">
    <property type="protein sequence ID" value="SVC58311.1"/>
    <property type="molecule type" value="Genomic_DNA"/>
</dbReference>
<organism evidence="2">
    <name type="scientific">marine metagenome</name>
    <dbReference type="NCBI Taxonomy" id="408172"/>
    <lineage>
        <taxon>unclassified sequences</taxon>
        <taxon>metagenomes</taxon>
        <taxon>ecological metagenomes</taxon>
    </lineage>
</organism>